<sequence>MPATASSESDGPIPALFALAERRRELNREEEALVRRARVMGYSWEAIATALGVSKQAAHKKYGRK</sequence>
<organism evidence="1 2">
    <name type="scientific">Microbacterium sediminis</name>
    <dbReference type="NCBI Taxonomy" id="904291"/>
    <lineage>
        <taxon>Bacteria</taxon>
        <taxon>Bacillati</taxon>
        <taxon>Actinomycetota</taxon>
        <taxon>Actinomycetes</taxon>
        <taxon>Micrococcales</taxon>
        <taxon>Microbacteriaceae</taxon>
        <taxon>Microbacterium</taxon>
    </lineage>
</organism>
<dbReference type="STRING" id="904291.A7J15_05140"/>
<dbReference type="Proteomes" id="UP000093355">
    <property type="component" value="Unassembled WGS sequence"/>
</dbReference>
<gene>
    <name evidence="1" type="ORF">A7J15_05140</name>
</gene>
<evidence type="ECO:0000313" key="2">
    <source>
        <dbReference type="Proteomes" id="UP000093355"/>
    </source>
</evidence>
<dbReference type="RefSeq" id="WP_067025564.1">
    <property type="nucleotide sequence ID" value="NZ_CP038256.1"/>
</dbReference>
<dbReference type="EMBL" id="LXMD01000022">
    <property type="protein sequence ID" value="OCG74239.1"/>
    <property type="molecule type" value="Genomic_DNA"/>
</dbReference>
<protein>
    <submittedName>
        <fullName evidence="1">Transcriptional regulator</fullName>
    </submittedName>
</protein>
<dbReference type="AlphaFoldDB" id="A0A1B9NCC0"/>
<evidence type="ECO:0000313" key="1">
    <source>
        <dbReference type="EMBL" id="OCG74239.1"/>
    </source>
</evidence>
<comment type="caution">
    <text evidence="1">The sequence shown here is derived from an EMBL/GenBank/DDBJ whole genome shotgun (WGS) entry which is preliminary data.</text>
</comment>
<accession>A0A1B9NCC0</accession>
<reference evidence="1 2" key="1">
    <citation type="submission" date="2016-05" db="EMBL/GenBank/DDBJ databases">
        <authorList>
            <person name="Lavstsen T."/>
            <person name="Jespersen J.S."/>
        </authorList>
    </citation>
    <scope>NUCLEOTIDE SEQUENCE [LARGE SCALE GENOMIC DNA]</scope>
    <source>
        <strain evidence="1 2">YLB-01</strain>
    </source>
</reference>
<proteinExistence type="predicted"/>
<name>A0A1B9NCC0_9MICO</name>
<keyword evidence="2" id="KW-1185">Reference proteome</keyword>